<sequence>MKTLEDIQERWRRTQPYTASLDELQRAVKYTGPASPCVSGLRSVCWKAFLLSQSQQDTDWPLLLRQSRQDYAQQSDAYLKYVRHPEGLATLAVDPLADELNSPWNIARQDEIVRAEIQQDVQRLPDDANYHDEHIQTMILDVLFVYCKTNPTRGGYRQGMHELLAPIIHVLESDAVDRSTLHAPQLQDLDQTMLDILDYSFIEHDAFLLFSSLMENAQSFYEISSPAKVPSEQPPLRHQEQTSSIVERSKFIHEVCLAKVDPELAVHLTSIEVLPQIFLIRWIRLLFSREFPFEQFLVLWDTIFAVDPTLELIDLICVAMLIRIRWQVLEADYSVCLQLLLKYPAPGKAHGPDTFVEDAVYLRGHLNVSGGSALINKYTGRVPSTVKSGEDSRPATPSFKSFTSIRNRSLGGAKSPLNSSARFMQQQGGASVEALFQNAAKGARGVFERGEKLGINQAVRDAVGEIRRGFNEARSTTGSPRTPREILKYEGGATAVAAMEKRNRQLGSMLEQTIESLKSLAEAKLEDRPKSLEQVEIAAAKVQFVKIYLDDPTMEVPELNSPTMEHVPKELNDSPPAPDVKAKGAKSPPRTELPKPDKLPISTLSLAEEKKGDKGVSSQSQNMATSTHPSGSNAMDNVSEEPQFDPLQVGIAPLAKRPSAPTPTRSTLAQSSFSWMLEPDESAQSSARPPSASKSPPSAAHKKRPNNASRERNAFLFGEIPQESEGKDGPKDDIFGLEPLQKAKSP</sequence>
<dbReference type="EMBL" id="CM047941">
    <property type="protein sequence ID" value="KAI9903381.1"/>
    <property type="molecule type" value="Genomic_DNA"/>
</dbReference>
<dbReference type="Proteomes" id="UP001163324">
    <property type="component" value="Chromosome 2"/>
</dbReference>
<evidence type="ECO:0000313" key="1">
    <source>
        <dbReference type="EMBL" id="KAI9903381.1"/>
    </source>
</evidence>
<comment type="caution">
    <text evidence="1">The sequence shown here is derived from an EMBL/GenBank/DDBJ whole genome shotgun (WGS) entry which is preliminary data.</text>
</comment>
<organism evidence="1 2">
    <name type="scientific">Trichothecium roseum</name>
    <dbReference type="NCBI Taxonomy" id="47278"/>
    <lineage>
        <taxon>Eukaryota</taxon>
        <taxon>Fungi</taxon>
        <taxon>Dikarya</taxon>
        <taxon>Ascomycota</taxon>
        <taxon>Pezizomycotina</taxon>
        <taxon>Sordariomycetes</taxon>
        <taxon>Hypocreomycetidae</taxon>
        <taxon>Hypocreales</taxon>
        <taxon>Hypocreales incertae sedis</taxon>
        <taxon>Trichothecium</taxon>
    </lineage>
</organism>
<gene>
    <name evidence="1" type="ORF">N3K66_002733</name>
</gene>
<proteinExistence type="predicted"/>
<name>A0ACC0VBZ1_9HYPO</name>
<reference evidence="1" key="1">
    <citation type="submission" date="2022-10" db="EMBL/GenBank/DDBJ databases">
        <title>Complete Genome of Trichothecium roseum strain YXFP-22015, a Plant Pathogen Isolated from Citrus.</title>
        <authorList>
            <person name="Wang Y."/>
            <person name="Zhu L."/>
        </authorList>
    </citation>
    <scope>NUCLEOTIDE SEQUENCE</scope>
    <source>
        <strain evidence="1">YXFP-22015</strain>
    </source>
</reference>
<keyword evidence="2" id="KW-1185">Reference proteome</keyword>
<accession>A0ACC0VBZ1</accession>
<evidence type="ECO:0000313" key="2">
    <source>
        <dbReference type="Proteomes" id="UP001163324"/>
    </source>
</evidence>
<protein>
    <submittedName>
        <fullName evidence="1">Uncharacterized protein</fullName>
    </submittedName>
</protein>